<evidence type="ECO:0000259" key="7">
    <source>
        <dbReference type="Pfam" id="PF00082"/>
    </source>
</evidence>
<dbReference type="PROSITE" id="PS51892">
    <property type="entry name" value="SUBTILASE"/>
    <property type="match status" value="1"/>
</dbReference>
<dbReference type="EMBL" id="JAWRVE010000015">
    <property type="protein sequence ID" value="KAL1876949.1"/>
    <property type="molecule type" value="Genomic_DNA"/>
</dbReference>
<dbReference type="InterPro" id="IPR036852">
    <property type="entry name" value="Peptidase_S8/S53_dom_sf"/>
</dbReference>
<feature type="chain" id="PRO_5045988398" description="Peptidase S8/S53 domain-containing protein" evidence="6">
    <location>
        <begin position="20"/>
        <end position="173"/>
    </location>
</feature>
<evidence type="ECO:0000313" key="8">
    <source>
        <dbReference type="EMBL" id="KAL1876949.1"/>
    </source>
</evidence>
<accession>A0ABR3XMY0</accession>
<dbReference type="Gene3D" id="3.40.50.200">
    <property type="entry name" value="Peptidase S8/S53 domain"/>
    <property type="match status" value="1"/>
</dbReference>
<keyword evidence="3" id="KW-0378">Hydrolase</keyword>
<feature type="signal peptide" evidence="6">
    <location>
        <begin position="1"/>
        <end position="19"/>
    </location>
</feature>
<dbReference type="PRINTS" id="PR00723">
    <property type="entry name" value="SUBTILISIN"/>
</dbReference>
<reference evidence="8 9" key="1">
    <citation type="journal article" date="2024" name="IMA Fungus">
        <title>IMA Genome - F19 : A genome assembly and annotation guide to empower mycologists, including annotated draft genome sequences of Ceratocystis pirilliformis, Diaporthe australafricana, Fusarium ophioides, Paecilomyces lecythidis, and Sporothrix stenoceras.</title>
        <authorList>
            <person name="Aylward J."/>
            <person name="Wilson A.M."/>
            <person name="Visagie C.M."/>
            <person name="Spraker J."/>
            <person name="Barnes I."/>
            <person name="Buitendag C."/>
            <person name="Ceriani C."/>
            <person name="Del Mar Angel L."/>
            <person name="du Plessis D."/>
            <person name="Fuchs T."/>
            <person name="Gasser K."/>
            <person name="Kramer D."/>
            <person name="Li W."/>
            <person name="Munsamy K."/>
            <person name="Piso A."/>
            <person name="Price J.L."/>
            <person name="Sonnekus B."/>
            <person name="Thomas C."/>
            <person name="van der Nest A."/>
            <person name="van Dijk A."/>
            <person name="van Heerden A."/>
            <person name="van Vuuren N."/>
            <person name="Yilmaz N."/>
            <person name="Duong T.A."/>
            <person name="van der Merwe N.A."/>
            <person name="Wingfield M.J."/>
            <person name="Wingfield B.D."/>
        </authorList>
    </citation>
    <scope>NUCLEOTIDE SEQUENCE [LARGE SCALE GENOMIC DNA]</scope>
    <source>
        <strain evidence="8 9">CMW 18300</strain>
    </source>
</reference>
<dbReference type="Gene3D" id="3.30.70.80">
    <property type="entry name" value="Peptidase S8 propeptide/proteinase inhibitor I9"/>
    <property type="match status" value="1"/>
</dbReference>
<evidence type="ECO:0000256" key="5">
    <source>
        <dbReference type="PROSITE-ProRule" id="PRU01240"/>
    </source>
</evidence>
<keyword evidence="2" id="KW-0645">Protease</keyword>
<organism evidence="8 9">
    <name type="scientific">Diaporthe australafricana</name>
    <dbReference type="NCBI Taxonomy" id="127596"/>
    <lineage>
        <taxon>Eukaryota</taxon>
        <taxon>Fungi</taxon>
        <taxon>Dikarya</taxon>
        <taxon>Ascomycota</taxon>
        <taxon>Pezizomycotina</taxon>
        <taxon>Sordariomycetes</taxon>
        <taxon>Sordariomycetidae</taxon>
        <taxon>Diaporthales</taxon>
        <taxon>Diaporthaceae</taxon>
        <taxon>Diaporthe</taxon>
    </lineage>
</organism>
<evidence type="ECO:0000256" key="3">
    <source>
        <dbReference type="ARBA" id="ARBA00022801"/>
    </source>
</evidence>
<gene>
    <name evidence="8" type="ORF">Daus18300_002556</name>
</gene>
<dbReference type="PROSITE" id="PS00136">
    <property type="entry name" value="SUBTILASE_ASP"/>
    <property type="match status" value="1"/>
</dbReference>
<dbReference type="SUPFAM" id="SSF52743">
    <property type="entry name" value="Subtilisin-like"/>
    <property type="match status" value="1"/>
</dbReference>
<dbReference type="Proteomes" id="UP001583177">
    <property type="component" value="Unassembled WGS sequence"/>
</dbReference>
<dbReference type="SUPFAM" id="SSF54897">
    <property type="entry name" value="Protease propeptides/inhibitors"/>
    <property type="match status" value="1"/>
</dbReference>
<comment type="caution">
    <text evidence="8">The sequence shown here is derived from an EMBL/GenBank/DDBJ whole genome shotgun (WGS) entry which is preliminary data.</text>
</comment>
<dbReference type="InterPro" id="IPR000209">
    <property type="entry name" value="Peptidase_S8/S53_dom"/>
</dbReference>
<evidence type="ECO:0000256" key="6">
    <source>
        <dbReference type="SAM" id="SignalP"/>
    </source>
</evidence>
<comment type="caution">
    <text evidence="5">Lacks conserved residue(s) required for the propagation of feature annotation.</text>
</comment>
<evidence type="ECO:0000313" key="9">
    <source>
        <dbReference type="Proteomes" id="UP001583177"/>
    </source>
</evidence>
<protein>
    <recommendedName>
        <fullName evidence="7">Peptidase S8/S53 domain-containing protein</fullName>
    </recommendedName>
</protein>
<dbReference type="PANTHER" id="PTHR43806:SF58">
    <property type="entry name" value="ALKALINE PROTEASE 1-RELATED"/>
    <property type="match status" value="1"/>
</dbReference>
<name>A0ABR3XMY0_9PEZI</name>
<keyword evidence="6" id="KW-0732">Signal</keyword>
<dbReference type="InterPro" id="IPR023827">
    <property type="entry name" value="Peptidase_S8_Asp-AS"/>
</dbReference>
<evidence type="ECO:0000256" key="1">
    <source>
        <dbReference type="ARBA" id="ARBA00011073"/>
    </source>
</evidence>
<evidence type="ECO:0000256" key="4">
    <source>
        <dbReference type="ARBA" id="ARBA00022825"/>
    </source>
</evidence>
<keyword evidence="4" id="KW-0720">Serine protease</keyword>
<dbReference type="Pfam" id="PF00082">
    <property type="entry name" value="Peptidase_S8"/>
    <property type="match status" value="1"/>
</dbReference>
<dbReference type="PANTHER" id="PTHR43806">
    <property type="entry name" value="PEPTIDASE S8"/>
    <property type="match status" value="1"/>
</dbReference>
<dbReference type="InterPro" id="IPR037045">
    <property type="entry name" value="S8pro/Inhibitor_I9_sf"/>
</dbReference>
<keyword evidence="9" id="KW-1185">Reference proteome</keyword>
<evidence type="ECO:0000256" key="2">
    <source>
        <dbReference type="ARBA" id="ARBA00022670"/>
    </source>
</evidence>
<dbReference type="InterPro" id="IPR050131">
    <property type="entry name" value="Peptidase_S8_subtilisin-like"/>
</dbReference>
<dbReference type="InterPro" id="IPR015500">
    <property type="entry name" value="Peptidase_S8_subtilisin-rel"/>
</dbReference>
<comment type="similarity">
    <text evidence="1 5">Belongs to the peptidase S8 family.</text>
</comment>
<proteinExistence type="inferred from homology"/>
<sequence length="173" mass="18686">MRFNHNLASALAFALPAFSLAPLLEDFGPGTMVIPNQFIVKLKNDTSTAAADEVWSLMSTVDYVYNATSFKGFSGTIDDTALAAILNHPALRVATRSLMGSWTNSFTDNTTYVYDDSAGEGVCVYVIDSGIRLDHEEFEGRAEFLINYSQGGEDEDTDGHGTHVAGTTILNMG</sequence>
<feature type="domain" description="Peptidase S8/S53" evidence="7">
    <location>
        <begin position="119"/>
        <end position="169"/>
    </location>
</feature>